<protein>
    <submittedName>
        <fullName evidence="1">p-aminobenzoate N-oxygenase AurF</fullName>
    </submittedName>
</protein>
<dbReference type="Gene3D" id="1.10.620.20">
    <property type="entry name" value="Ribonucleotide Reductase, subunit A"/>
    <property type="match status" value="1"/>
</dbReference>
<organism evidence="1 2">
    <name type="scientific">Mycobacteroides abscessus</name>
    <dbReference type="NCBI Taxonomy" id="36809"/>
    <lineage>
        <taxon>Bacteria</taxon>
        <taxon>Bacillati</taxon>
        <taxon>Actinomycetota</taxon>
        <taxon>Actinomycetes</taxon>
        <taxon>Mycobacteriales</taxon>
        <taxon>Mycobacteriaceae</taxon>
        <taxon>Mycobacteroides</taxon>
    </lineage>
</organism>
<proteinExistence type="predicted"/>
<reference evidence="1 2" key="1">
    <citation type="submission" date="2015-03" db="EMBL/GenBank/DDBJ databases">
        <authorList>
            <person name="Murphy D."/>
        </authorList>
    </citation>
    <scope>NUCLEOTIDE SEQUENCE [LARGE SCALE GENOMIC DNA]</scope>
    <source>
        <strain evidence="1 2">PAP088</strain>
    </source>
</reference>
<dbReference type="InterPro" id="IPR025859">
    <property type="entry name" value="AurF/CmlI"/>
</dbReference>
<accession>A0A0U0ZQJ0</accession>
<dbReference type="GO" id="GO:0016491">
    <property type="term" value="F:oxidoreductase activity"/>
    <property type="evidence" value="ECO:0007669"/>
    <property type="project" value="InterPro"/>
</dbReference>
<dbReference type="AlphaFoldDB" id="A0A0U0ZQJ0"/>
<evidence type="ECO:0000313" key="2">
    <source>
        <dbReference type="Proteomes" id="UP000045782"/>
    </source>
</evidence>
<gene>
    <name evidence="1" type="ORF">ERS075579_03197</name>
</gene>
<dbReference type="RefSeq" id="WP_005063461.1">
    <property type="nucleotide sequence ID" value="NZ_CP014951.1"/>
</dbReference>
<evidence type="ECO:0000313" key="1">
    <source>
        <dbReference type="EMBL" id="CPV60147.1"/>
    </source>
</evidence>
<dbReference type="Proteomes" id="UP000045782">
    <property type="component" value="Unassembled WGS sequence"/>
</dbReference>
<sequence>MTATLNNGPARTPNREEYSDRLLKGTVRRSYQPMVDLDWDAPLDPDKYYLPPRVVSLYGTEVWNRMSRAEQIELSRHEMVNLLSTGIWFENMLNQGLLRVMMHANPVSSETLYSLAEIGDETRHMTMFAKAIEKTGLPPYRLPWYQRVMANLLPLALKGPVLWVAALIGEEIFDALQREIMDDPELQPLVQRLMRIHVTEEARHIQFARDGIRQRLDRTPTRVKVILRLTNGLGGPIFRYLLTNKKMYEAVGLPGRETMRLARSNPAFREASQTGFAPLYKFLEETGLMGRLSRRMWRRTGFVA</sequence>
<dbReference type="Pfam" id="PF11583">
    <property type="entry name" value="AurF"/>
    <property type="match status" value="1"/>
</dbReference>
<name>A0A0U0ZQJ0_9MYCO</name>
<dbReference type="EMBL" id="CSWP01000006">
    <property type="protein sequence ID" value="CPV60147.1"/>
    <property type="molecule type" value="Genomic_DNA"/>
</dbReference>
<dbReference type="SUPFAM" id="SSF47240">
    <property type="entry name" value="Ferritin-like"/>
    <property type="match status" value="1"/>
</dbReference>
<dbReference type="InterPro" id="IPR012348">
    <property type="entry name" value="RNR-like"/>
</dbReference>
<dbReference type="InterPro" id="IPR009078">
    <property type="entry name" value="Ferritin-like_SF"/>
</dbReference>